<accession>A0A1R1S5M5</accession>
<reference evidence="2 3" key="1">
    <citation type="submission" date="2013-05" db="EMBL/GenBank/DDBJ databases">
        <title>Genome sequence of Streptomyces sparsogenes DSM 40356.</title>
        <authorList>
            <person name="Coyne S."/>
            <person name="Seebeck F.P."/>
        </authorList>
    </citation>
    <scope>NUCLEOTIDE SEQUENCE [LARGE SCALE GENOMIC DNA]</scope>
    <source>
        <strain evidence="2 3">DSM 40356</strain>
    </source>
</reference>
<proteinExistence type="predicted"/>
<gene>
    <name evidence="2" type="ORF">SPAR_40692</name>
</gene>
<evidence type="ECO:0000313" key="3">
    <source>
        <dbReference type="Proteomes" id="UP000186168"/>
    </source>
</evidence>
<dbReference type="SUPFAM" id="SSF56059">
    <property type="entry name" value="Glutathione synthetase ATP-binding domain-like"/>
    <property type="match status" value="1"/>
</dbReference>
<evidence type="ECO:0000259" key="1">
    <source>
        <dbReference type="Pfam" id="PF21068"/>
    </source>
</evidence>
<dbReference type="EMBL" id="ASQP01000528">
    <property type="protein sequence ID" value="OMI33595.1"/>
    <property type="molecule type" value="Genomic_DNA"/>
</dbReference>
<dbReference type="Proteomes" id="UP000186168">
    <property type="component" value="Unassembled WGS sequence"/>
</dbReference>
<organism evidence="2 3">
    <name type="scientific">Streptomyces sparsogenes DSM 40356</name>
    <dbReference type="NCBI Taxonomy" id="1331668"/>
    <lineage>
        <taxon>Bacteria</taxon>
        <taxon>Bacillati</taxon>
        <taxon>Actinomycetota</taxon>
        <taxon>Actinomycetes</taxon>
        <taxon>Kitasatosporales</taxon>
        <taxon>Streptomycetaceae</taxon>
        <taxon>Streptomyces</taxon>
    </lineage>
</organism>
<feature type="domain" description="MvdD-like pre-ATP grasp" evidence="1">
    <location>
        <begin position="14"/>
        <end position="75"/>
    </location>
</feature>
<comment type="caution">
    <text evidence="2">The sequence shown here is derived from an EMBL/GenBank/DDBJ whole genome shotgun (WGS) entry which is preliminary data.</text>
</comment>
<keyword evidence="3" id="KW-1185">Reference proteome</keyword>
<name>A0A1R1S5M5_9ACTN</name>
<dbReference type="Pfam" id="PF21068">
    <property type="entry name" value="ATPgraspMvdD"/>
    <property type="match status" value="1"/>
</dbReference>
<dbReference type="AlphaFoldDB" id="A0A1R1S5M5"/>
<sequence>MTVLVVDGPFEAGTDLIVGELASAGVPVFRMDTAQFPLELEFRATFNKGQWNGVLATEQRSVELSDIKAVYWNRPGMFRFPSLSEADEHYARGAARIGFGGVLASLDAPFMNHPSRATYAEFKPQQLRVAGAVGLTTPRTLITSDPGAVRRFAQFIHGPIITKALGVPVVAHEDGWDQMYTRRVDPSDLNGVQVTAHLYQEELEKDFEVRVMFIGDTCYSARIDAGSDQARIDYRSDYDAIAVTPMATPSEVQESLRGYASVFELKYFAADFIVTPAGEWMFLEANPSGQWAWANSAGMPLATAFAKTLEDWCNR</sequence>
<protein>
    <submittedName>
        <fullName evidence="2">RimK domain-containing protein</fullName>
    </submittedName>
</protein>
<dbReference type="InterPro" id="IPR048936">
    <property type="entry name" value="MvdD-like_ATPgrasp"/>
</dbReference>
<dbReference type="Gene3D" id="3.30.470.20">
    <property type="entry name" value="ATP-grasp fold, B domain"/>
    <property type="match status" value="1"/>
</dbReference>
<dbReference type="STRING" id="67365.GCA_001704635_05261"/>
<evidence type="ECO:0000313" key="2">
    <source>
        <dbReference type="EMBL" id="OMI33595.1"/>
    </source>
</evidence>